<name>A0ABN4ZF48_9BACI</name>
<evidence type="ECO:0000313" key="1">
    <source>
        <dbReference type="EMBL" id="ART75411.1"/>
    </source>
</evidence>
<sequence>MLKDKKWGGHVDVKYYCDGELIYETHTSDLSGLMMAIEKSNSIHFENDAYTFDAFFLNHYEQDGIWFEELVVYLVK</sequence>
<dbReference type="Proteomes" id="UP000195573">
    <property type="component" value="Chromosome"/>
</dbReference>
<organism evidence="1 2">
    <name type="scientific">Sutcliffiella horikoshii</name>
    <dbReference type="NCBI Taxonomy" id="79883"/>
    <lineage>
        <taxon>Bacteria</taxon>
        <taxon>Bacillati</taxon>
        <taxon>Bacillota</taxon>
        <taxon>Bacilli</taxon>
        <taxon>Bacillales</taxon>
        <taxon>Bacillaceae</taxon>
        <taxon>Sutcliffiella</taxon>
    </lineage>
</organism>
<dbReference type="EMBL" id="CP020880">
    <property type="protein sequence ID" value="ART75411.1"/>
    <property type="molecule type" value="Genomic_DNA"/>
</dbReference>
<accession>A0ABN4ZF48</accession>
<reference evidence="1 2" key="1">
    <citation type="submission" date="2017-04" db="EMBL/GenBank/DDBJ databases">
        <title>Complete Genome Sequence of the Bacillus horikoshii 20a strain from Cuatro Cienegas, Coahuila, Mexico.</title>
        <authorList>
            <person name="Zarza E."/>
            <person name="Alcaraz L.D."/>
            <person name="Aguilar-Salinas B."/>
            <person name="Islas A."/>
            <person name="Olmedo-Alvarez G."/>
        </authorList>
    </citation>
    <scope>NUCLEOTIDE SEQUENCE [LARGE SCALE GENOMIC DNA]</scope>
    <source>
        <strain evidence="1 2">20a</strain>
    </source>
</reference>
<gene>
    <name evidence="1" type="ORF">B4U37_04850</name>
</gene>
<keyword evidence="2" id="KW-1185">Reference proteome</keyword>
<protein>
    <submittedName>
        <fullName evidence="1">Uncharacterized protein</fullName>
    </submittedName>
</protein>
<proteinExistence type="predicted"/>
<evidence type="ECO:0000313" key="2">
    <source>
        <dbReference type="Proteomes" id="UP000195573"/>
    </source>
</evidence>